<feature type="transmembrane region" description="Helical" evidence="1">
    <location>
        <begin position="135"/>
        <end position="156"/>
    </location>
</feature>
<evidence type="ECO:0000313" key="3">
    <source>
        <dbReference type="Proteomes" id="UP000316330"/>
    </source>
</evidence>
<dbReference type="OrthoDB" id="2065033at2"/>
<keyword evidence="1" id="KW-1133">Transmembrane helix</keyword>
<dbReference type="InterPro" id="IPR002798">
    <property type="entry name" value="SpoIIM-like"/>
</dbReference>
<name>A0A559JX82_9BACL</name>
<keyword evidence="1" id="KW-0812">Transmembrane</keyword>
<accession>A0A559JX82</accession>
<protein>
    <submittedName>
        <fullName evidence="2">Stage II sporulation protein M</fullName>
    </submittedName>
</protein>
<dbReference type="Pfam" id="PF01944">
    <property type="entry name" value="SpoIIM"/>
    <property type="match status" value="1"/>
</dbReference>
<dbReference type="NCBIfam" id="TIGR02831">
    <property type="entry name" value="spo_II_M"/>
    <property type="match status" value="1"/>
</dbReference>
<dbReference type="RefSeq" id="WP_144698073.1">
    <property type="nucleotide sequence ID" value="NZ_VNJJ01000001.1"/>
</dbReference>
<organism evidence="2 3">
    <name type="scientific">Cohnella terricola</name>
    <dbReference type="NCBI Taxonomy" id="1289167"/>
    <lineage>
        <taxon>Bacteria</taxon>
        <taxon>Bacillati</taxon>
        <taxon>Bacillota</taxon>
        <taxon>Bacilli</taxon>
        <taxon>Bacillales</taxon>
        <taxon>Paenibacillaceae</taxon>
        <taxon>Cohnella</taxon>
    </lineage>
</organism>
<reference evidence="2 3" key="1">
    <citation type="submission" date="2019-07" db="EMBL/GenBank/DDBJ databases">
        <authorList>
            <person name="Kim J."/>
        </authorList>
    </citation>
    <scope>NUCLEOTIDE SEQUENCE [LARGE SCALE GENOMIC DNA]</scope>
    <source>
        <strain evidence="2 3">G13</strain>
    </source>
</reference>
<feature type="transmembrane region" description="Helical" evidence="1">
    <location>
        <begin position="106"/>
        <end position="129"/>
    </location>
</feature>
<dbReference type="AlphaFoldDB" id="A0A559JX82"/>
<comment type="caution">
    <text evidence="2">The sequence shown here is derived from an EMBL/GenBank/DDBJ whole genome shotgun (WGS) entry which is preliminary data.</text>
</comment>
<feature type="transmembrane region" description="Helical" evidence="1">
    <location>
        <begin position="14"/>
        <end position="35"/>
    </location>
</feature>
<dbReference type="PIRSF" id="PIRSF038973">
    <property type="entry name" value="SpoIIM"/>
    <property type="match status" value="1"/>
</dbReference>
<dbReference type="Proteomes" id="UP000316330">
    <property type="component" value="Unassembled WGS sequence"/>
</dbReference>
<evidence type="ECO:0000256" key="1">
    <source>
        <dbReference type="SAM" id="Phobius"/>
    </source>
</evidence>
<dbReference type="InterPro" id="IPR014196">
    <property type="entry name" value="SpoIIM"/>
</dbReference>
<sequence length="235" mass="26077">MNFRLWNLSARDNLNLYVFVGVLVLVGAIFGALLVNALTLEQQQELADVIGAYMANINHPHDLSPAAAFWDSFFFYGKWLLLIWFLGLSVIGLPLVLVLDFLKGVLIGFAAALLTQQLAWKGVLFFLAATAPQNAIVVPALMIASISATRFAYFIVKERLFRRKGQLLPPFLAHSAVTGLMILLLCAASLYEAYVSPRLLERVTPSVYPSESSSFSTESRGIEMTRFDESNDRIL</sequence>
<evidence type="ECO:0000313" key="2">
    <source>
        <dbReference type="EMBL" id="TVY04496.1"/>
    </source>
</evidence>
<keyword evidence="1" id="KW-0472">Membrane</keyword>
<gene>
    <name evidence="2" type="primary">spoIIM</name>
    <name evidence="2" type="ORF">FPZ45_02650</name>
</gene>
<keyword evidence="3" id="KW-1185">Reference proteome</keyword>
<dbReference type="EMBL" id="VNJJ01000001">
    <property type="protein sequence ID" value="TVY04496.1"/>
    <property type="molecule type" value="Genomic_DNA"/>
</dbReference>
<feature type="transmembrane region" description="Helical" evidence="1">
    <location>
        <begin position="168"/>
        <end position="191"/>
    </location>
</feature>
<proteinExistence type="predicted"/>
<feature type="transmembrane region" description="Helical" evidence="1">
    <location>
        <begin position="79"/>
        <end position="99"/>
    </location>
</feature>